<dbReference type="SUPFAM" id="SSF56112">
    <property type="entry name" value="Protein kinase-like (PK-like)"/>
    <property type="match status" value="1"/>
</dbReference>
<gene>
    <name evidence="2" type="ORF">B0T22DRAFT_445440</name>
</gene>
<evidence type="ECO:0008006" key="4">
    <source>
        <dbReference type="Google" id="ProtNLM"/>
    </source>
</evidence>
<feature type="region of interest" description="Disordered" evidence="1">
    <location>
        <begin position="1"/>
        <end position="22"/>
    </location>
</feature>
<proteinExistence type="predicted"/>
<dbReference type="EMBL" id="JAULSO010000007">
    <property type="protein sequence ID" value="KAK3681224.1"/>
    <property type="molecule type" value="Genomic_DNA"/>
</dbReference>
<organism evidence="2 3">
    <name type="scientific">Podospora appendiculata</name>
    <dbReference type="NCBI Taxonomy" id="314037"/>
    <lineage>
        <taxon>Eukaryota</taxon>
        <taxon>Fungi</taxon>
        <taxon>Dikarya</taxon>
        <taxon>Ascomycota</taxon>
        <taxon>Pezizomycotina</taxon>
        <taxon>Sordariomycetes</taxon>
        <taxon>Sordariomycetidae</taxon>
        <taxon>Sordariales</taxon>
        <taxon>Podosporaceae</taxon>
        <taxon>Podospora</taxon>
    </lineage>
</organism>
<name>A0AAE0WZ96_9PEZI</name>
<dbReference type="InterPro" id="IPR011009">
    <property type="entry name" value="Kinase-like_dom_sf"/>
</dbReference>
<evidence type="ECO:0000313" key="3">
    <source>
        <dbReference type="Proteomes" id="UP001270362"/>
    </source>
</evidence>
<feature type="region of interest" description="Disordered" evidence="1">
    <location>
        <begin position="264"/>
        <end position="283"/>
    </location>
</feature>
<sequence length="366" mass="41123">MTDAYDSLRDTSKIPQISSPDNHDGIWKELPNGIVTILTTILSHVKTFNSVTNFCVPLLEDERGRVAPESLQIQQTEDLLEASMANEEEIMHELEVMGCPKYTESEVQVVSRTSSSYFGVRVDGRACTKRKTPFASAGNGSENGVRGFLNDLKLFNSLRDCQGISRFVGVVLDDSRQHLKGYLYDAPMFIQLFKLSYIAQSRSETIPWSVREPWAKQIAEAVAEVHSRGFVIGALARHNIGVRADGSAILLRLESSKRYLHYDPQEGIPPELRDQDDDNDPVLPELQQQQTFDTRTDVFLLGLLLWFLADHKGTITGSMCLRHVCTTLPRYTCHSRPPDPPLKESRKSYLLEASGPKHGQSRLVAY</sequence>
<dbReference type="AlphaFoldDB" id="A0AAE0WZ96"/>
<feature type="compositionally biased region" description="Basic and acidic residues" evidence="1">
    <location>
        <begin position="1"/>
        <end position="12"/>
    </location>
</feature>
<keyword evidence="3" id="KW-1185">Reference proteome</keyword>
<protein>
    <recommendedName>
        <fullName evidence="4">Protein kinase domain-containing protein</fullName>
    </recommendedName>
</protein>
<dbReference type="Proteomes" id="UP001270362">
    <property type="component" value="Unassembled WGS sequence"/>
</dbReference>
<accession>A0AAE0WZ96</accession>
<evidence type="ECO:0000256" key="1">
    <source>
        <dbReference type="SAM" id="MobiDB-lite"/>
    </source>
</evidence>
<reference evidence="2" key="2">
    <citation type="submission" date="2023-06" db="EMBL/GenBank/DDBJ databases">
        <authorList>
            <consortium name="Lawrence Berkeley National Laboratory"/>
            <person name="Haridas S."/>
            <person name="Hensen N."/>
            <person name="Bonometti L."/>
            <person name="Westerberg I."/>
            <person name="Brannstrom I.O."/>
            <person name="Guillou S."/>
            <person name="Cros-Aarteil S."/>
            <person name="Calhoun S."/>
            <person name="Kuo A."/>
            <person name="Mondo S."/>
            <person name="Pangilinan J."/>
            <person name="Riley R."/>
            <person name="Labutti K."/>
            <person name="Andreopoulos B."/>
            <person name="Lipzen A."/>
            <person name="Chen C."/>
            <person name="Yanf M."/>
            <person name="Daum C."/>
            <person name="Ng V."/>
            <person name="Clum A."/>
            <person name="Steindorff A."/>
            <person name="Ohm R."/>
            <person name="Martin F."/>
            <person name="Silar P."/>
            <person name="Natvig D."/>
            <person name="Lalanne C."/>
            <person name="Gautier V."/>
            <person name="Ament-Velasquez S.L."/>
            <person name="Kruys A."/>
            <person name="Hutchinson M.I."/>
            <person name="Powell A.J."/>
            <person name="Barry K."/>
            <person name="Miller A.N."/>
            <person name="Grigoriev I.V."/>
            <person name="Debuchy R."/>
            <person name="Gladieux P."/>
            <person name="Thoren M.H."/>
            <person name="Johannesson H."/>
        </authorList>
    </citation>
    <scope>NUCLEOTIDE SEQUENCE</scope>
    <source>
        <strain evidence="2">CBS 314.62</strain>
    </source>
</reference>
<reference evidence="2" key="1">
    <citation type="journal article" date="2023" name="Mol. Phylogenet. Evol.">
        <title>Genome-scale phylogeny and comparative genomics of the fungal order Sordariales.</title>
        <authorList>
            <person name="Hensen N."/>
            <person name="Bonometti L."/>
            <person name="Westerberg I."/>
            <person name="Brannstrom I.O."/>
            <person name="Guillou S."/>
            <person name="Cros-Aarteil S."/>
            <person name="Calhoun S."/>
            <person name="Haridas S."/>
            <person name="Kuo A."/>
            <person name="Mondo S."/>
            <person name="Pangilinan J."/>
            <person name="Riley R."/>
            <person name="LaButti K."/>
            <person name="Andreopoulos B."/>
            <person name="Lipzen A."/>
            <person name="Chen C."/>
            <person name="Yan M."/>
            <person name="Daum C."/>
            <person name="Ng V."/>
            <person name="Clum A."/>
            <person name="Steindorff A."/>
            <person name="Ohm R.A."/>
            <person name="Martin F."/>
            <person name="Silar P."/>
            <person name="Natvig D.O."/>
            <person name="Lalanne C."/>
            <person name="Gautier V."/>
            <person name="Ament-Velasquez S.L."/>
            <person name="Kruys A."/>
            <person name="Hutchinson M.I."/>
            <person name="Powell A.J."/>
            <person name="Barry K."/>
            <person name="Miller A.N."/>
            <person name="Grigoriev I.V."/>
            <person name="Debuchy R."/>
            <person name="Gladieux P."/>
            <person name="Hiltunen Thoren M."/>
            <person name="Johannesson H."/>
        </authorList>
    </citation>
    <scope>NUCLEOTIDE SEQUENCE</scope>
    <source>
        <strain evidence="2">CBS 314.62</strain>
    </source>
</reference>
<evidence type="ECO:0000313" key="2">
    <source>
        <dbReference type="EMBL" id="KAK3681224.1"/>
    </source>
</evidence>
<comment type="caution">
    <text evidence="2">The sequence shown here is derived from an EMBL/GenBank/DDBJ whole genome shotgun (WGS) entry which is preliminary data.</text>
</comment>
<dbReference type="Gene3D" id="1.10.510.10">
    <property type="entry name" value="Transferase(Phosphotransferase) domain 1"/>
    <property type="match status" value="1"/>
</dbReference>